<dbReference type="EMBL" id="JFHC01000034">
    <property type="protein sequence ID" value="KDR40863.1"/>
    <property type="molecule type" value="Genomic_DNA"/>
</dbReference>
<gene>
    <name evidence="2" type="ORF">BG61_22055</name>
</gene>
<organism evidence="2 3">
    <name type="scientific">Caballeronia glathei</name>
    <dbReference type="NCBI Taxonomy" id="60547"/>
    <lineage>
        <taxon>Bacteria</taxon>
        <taxon>Pseudomonadati</taxon>
        <taxon>Pseudomonadota</taxon>
        <taxon>Betaproteobacteria</taxon>
        <taxon>Burkholderiales</taxon>
        <taxon>Burkholderiaceae</taxon>
        <taxon>Caballeronia</taxon>
    </lineage>
</organism>
<feature type="chain" id="PRO_5007372149" evidence="1">
    <location>
        <begin position="31"/>
        <end position="148"/>
    </location>
</feature>
<proteinExistence type="predicted"/>
<dbReference type="Proteomes" id="UP000027466">
    <property type="component" value="Unassembled WGS sequence"/>
</dbReference>
<name>A0A069PJG9_9BURK</name>
<reference evidence="2 3" key="1">
    <citation type="submission" date="2014-03" db="EMBL/GenBank/DDBJ databases">
        <title>Draft Genome Sequences of Four Burkholderia Strains.</title>
        <authorList>
            <person name="Liu X.Y."/>
            <person name="Li C.X."/>
            <person name="Xu J.H."/>
        </authorList>
    </citation>
    <scope>NUCLEOTIDE SEQUENCE [LARGE SCALE GENOMIC DNA]</scope>
    <source>
        <strain evidence="2 3">DSM 50014</strain>
    </source>
</reference>
<protein>
    <submittedName>
        <fullName evidence="2">Uncharacterized protein</fullName>
    </submittedName>
</protein>
<accession>A0A069PJG9</accession>
<keyword evidence="3" id="KW-1185">Reference proteome</keyword>
<evidence type="ECO:0000313" key="3">
    <source>
        <dbReference type="Proteomes" id="UP000027466"/>
    </source>
</evidence>
<dbReference type="RefSeq" id="WP_035924871.1">
    <property type="nucleotide sequence ID" value="NZ_CADFFX010000012.1"/>
</dbReference>
<dbReference type="AlphaFoldDB" id="A0A069PJG9"/>
<evidence type="ECO:0000313" key="2">
    <source>
        <dbReference type="EMBL" id="KDR40863.1"/>
    </source>
</evidence>
<comment type="caution">
    <text evidence="2">The sequence shown here is derived from an EMBL/GenBank/DDBJ whole genome shotgun (WGS) entry which is preliminary data.</text>
</comment>
<feature type="signal peptide" evidence="1">
    <location>
        <begin position="1"/>
        <end position="30"/>
    </location>
</feature>
<dbReference type="STRING" id="60547.GCA_000751215_00293"/>
<evidence type="ECO:0000256" key="1">
    <source>
        <dbReference type="SAM" id="SignalP"/>
    </source>
</evidence>
<sequence>MHQLNRATAFAGLAAAAVCGASFAPGFASADDTPSPCAALKRIVAASPGFAALNPDDGKAAALPYGEDAQCAATHGSYQCTWTSRGGSSADALQAVAADIASCLPDATHDQNSPSRQHFYLGARGHRTEIVAATAGTNKLKLVVSGNK</sequence>
<keyword evidence="1" id="KW-0732">Signal</keyword>